<reference evidence="2" key="1">
    <citation type="journal article" date="2019" name="Int. J. Syst. Evol. Microbiol.">
        <title>The Global Catalogue of Microorganisms (GCM) 10K type strain sequencing project: providing services to taxonomists for standard genome sequencing and annotation.</title>
        <authorList>
            <consortium name="The Broad Institute Genomics Platform"/>
            <consortium name="The Broad Institute Genome Sequencing Center for Infectious Disease"/>
            <person name="Wu L."/>
            <person name="Ma J."/>
        </authorList>
    </citation>
    <scope>NUCLEOTIDE SEQUENCE [LARGE SCALE GENOMIC DNA]</scope>
    <source>
        <strain evidence="2">CGMCC 4.1469</strain>
    </source>
</reference>
<evidence type="ECO:0000313" key="1">
    <source>
        <dbReference type="EMBL" id="MFC5457671.1"/>
    </source>
</evidence>
<sequence>MGLITRAEVAVLIHEVGGVVAVELLADGIENAAGLGGCDAVFMGRGRVLGLSALERVAEGPRTALGERPLPGGICGHSFRRQVAEGAHAATVQHGLHVILLFIFRTLDSGFREVGGGKKKGHDKIIGPRFRNAN</sequence>
<dbReference type="EMBL" id="JBHSMQ010000012">
    <property type="protein sequence ID" value="MFC5457671.1"/>
    <property type="molecule type" value="Genomic_DNA"/>
</dbReference>
<organism evidence="1 2">
    <name type="scientific">Prosthecobacter fluviatilis</name>
    <dbReference type="NCBI Taxonomy" id="445931"/>
    <lineage>
        <taxon>Bacteria</taxon>
        <taxon>Pseudomonadati</taxon>
        <taxon>Verrucomicrobiota</taxon>
        <taxon>Verrucomicrobiia</taxon>
        <taxon>Verrucomicrobiales</taxon>
        <taxon>Verrucomicrobiaceae</taxon>
        <taxon>Prosthecobacter</taxon>
    </lineage>
</organism>
<evidence type="ECO:0000313" key="2">
    <source>
        <dbReference type="Proteomes" id="UP001596052"/>
    </source>
</evidence>
<name>A0ABW0KYI9_9BACT</name>
<gene>
    <name evidence="1" type="ORF">ACFQDI_22575</name>
</gene>
<keyword evidence="2" id="KW-1185">Reference proteome</keyword>
<proteinExistence type="predicted"/>
<dbReference type="Proteomes" id="UP001596052">
    <property type="component" value="Unassembled WGS sequence"/>
</dbReference>
<dbReference type="RefSeq" id="WP_377171236.1">
    <property type="nucleotide sequence ID" value="NZ_JBHSMQ010000012.1"/>
</dbReference>
<protein>
    <submittedName>
        <fullName evidence="1">Uncharacterized protein</fullName>
    </submittedName>
</protein>
<accession>A0ABW0KYI9</accession>
<comment type="caution">
    <text evidence="1">The sequence shown here is derived from an EMBL/GenBank/DDBJ whole genome shotgun (WGS) entry which is preliminary data.</text>
</comment>